<dbReference type="SUPFAM" id="SSF51395">
    <property type="entry name" value="FMN-linked oxidoreductases"/>
    <property type="match status" value="1"/>
</dbReference>
<keyword evidence="10" id="KW-0547">Nucleotide-binding</keyword>
<dbReference type="GO" id="GO:0050660">
    <property type="term" value="F:flavin adenine dinucleotide binding"/>
    <property type="evidence" value="ECO:0007669"/>
    <property type="project" value="InterPro"/>
</dbReference>
<sequence length="369" mass="41119">MLKDGAIQEDETVNKIVPHISVAPMMDWTDRHCRYFHRLLSPNVRLYTEMVTTGALLHGDVDRHLRFNAQEKYVALQLGGSEPDDLATCAKMGEDYGYDEINLNCGCPSERVQKGAFGACLMAEPDTVARAVEAMVKAVKIPVTVKCRIAIDEYEPTPFLNRFIQTVSSAGCEMFVIHARKAWLKGLSPKENRTKPPIDYNLPAQIKQDYPHLQIILNGEIKTAEQVKSLLSQRHPERGAEGSSAINALTKIPHPEGFGMTGYEFDGVMIGREAYQNPALLIDLEREVFGSVHGRSAHDAVMEMIPYIEQQARDYGTPMKSITRHMIGLFQGERGSKAWRRALTHRSGVAPVARGKGAAFPPIPPIRQE</sequence>
<evidence type="ECO:0000256" key="2">
    <source>
        <dbReference type="ARBA" id="ARBA00022555"/>
    </source>
</evidence>
<evidence type="ECO:0000256" key="3">
    <source>
        <dbReference type="ARBA" id="ARBA00022630"/>
    </source>
</evidence>
<dbReference type="NCBIfam" id="NF008774">
    <property type="entry name" value="PRK11815.1"/>
    <property type="match status" value="1"/>
</dbReference>
<gene>
    <name evidence="12" type="ORF">DI551_11990</name>
</gene>
<feature type="binding site" evidence="10">
    <location>
        <begin position="271"/>
        <end position="272"/>
    </location>
    <ligand>
        <name>FMN</name>
        <dbReference type="ChEBI" id="CHEBI:58210"/>
    </ligand>
</feature>
<evidence type="ECO:0000256" key="1">
    <source>
        <dbReference type="ARBA" id="ARBA00001917"/>
    </source>
</evidence>
<name>A0A2W5MTK6_9BACT</name>
<evidence type="ECO:0000256" key="4">
    <source>
        <dbReference type="ARBA" id="ARBA00022643"/>
    </source>
</evidence>
<accession>A0A2W5MTK6</accession>
<evidence type="ECO:0000256" key="7">
    <source>
        <dbReference type="ARBA" id="ARBA00022884"/>
    </source>
</evidence>
<reference evidence="12 13" key="1">
    <citation type="submission" date="2017-08" db="EMBL/GenBank/DDBJ databases">
        <title>Infants hospitalized years apart are colonized by the same room-sourced microbial strains.</title>
        <authorList>
            <person name="Brooks B."/>
            <person name="Olm M.R."/>
            <person name="Firek B.A."/>
            <person name="Baker R."/>
            <person name="Thomas B.C."/>
            <person name="Morowitz M.J."/>
            <person name="Banfield J.F."/>
        </authorList>
    </citation>
    <scope>NUCLEOTIDE SEQUENCE [LARGE SCALE GENOMIC DNA]</scope>
    <source>
        <strain evidence="12">S2_005_002_R2_29</strain>
    </source>
</reference>
<evidence type="ECO:0000256" key="5">
    <source>
        <dbReference type="ARBA" id="ARBA00022694"/>
    </source>
</evidence>
<dbReference type="HAMAP" id="MF_02041">
    <property type="entry name" value="DusA_subfam"/>
    <property type="match status" value="1"/>
</dbReference>
<evidence type="ECO:0000256" key="9">
    <source>
        <dbReference type="PIRSR" id="PIRSR006621-1"/>
    </source>
</evidence>
<evidence type="ECO:0000256" key="10">
    <source>
        <dbReference type="PIRSR" id="PIRSR006621-2"/>
    </source>
</evidence>
<dbReference type="PIRSF" id="PIRSF006621">
    <property type="entry name" value="Dus"/>
    <property type="match status" value="1"/>
</dbReference>
<feature type="domain" description="DUS-like FMN-binding" evidence="11">
    <location>
        <begin position="265"/>
        <end position="346"/>
    </location>
</feature>
<feature type="non-terminal residue" evidence="12">
    <location>
        <position position="369"/>
    </location>
</feature>
<dbReference type="GO" id="GO:0017150">
    <property type="term" value="F:tRNA dihydrouridine synthase activity"/>
    <property type="evidence" value="ECO:0007669"/>
    <property type="project" value="InterPro"/>
</dbReference>
<proteinExistence type="inferred from homology"/>
<evidence type="ECO:0000313" key="12">
    <source>
        <dbReference type="EMBL" id="PZQ43529.1"/>
    </source>
</evidence>
<dbReference type="CDD" id="cd02801">
    <property type="entry name" value="DUS_like_FMN"/>
    <property type="match status" value="1"/>
</dbReference>
<feature type="domain" description="DUS-like FMN-binding" evidence="11">
    <location>
        <begin position="22"/>
        <end position="233"/>
    </location>
</feature>
<keyword evidence="2" id="KW-0820">tRNA-binding</keyword>
<dbReference type="InterPro" id="IPR013785">
    <property type="entry name" value="Aldolase_TIM"/>
</dbReference>
<dbReference type="GO" id="GO:0000049">
    <property type="term" value="F:tRNA binding"/>
    <property type="evidence" value="ECO:0007669"/>
    <property type="project" value="UniProtKB-KW"/>
</dbReference>
<keyword evidence="4 10" id="KW-0288">FMN</keyword>
<dbReference type="InterPro" id="IPR004653">
    <property type="entry name" value="DusA"/>
</dbReference>
<dbReference type="PANTHER" id="PTHR42907">
    <property type="entry name" value="FMN-LINKED OXIDOREDUCTASES SUPERFAMILY PROTEIN"/>
    <property type="match status" value="1"/>
</dbReference>
<feature type="binding site" evidence="10">
    <location>
        <begin position="24"/>
        <end position="26"/>
    </location>
    <ligand>
        <name>FMN</name>
        <dbReference type="ChEBI" id="CHEBI:58210"/>
    </ligand>
</feature>
<dbReference type="PANTHER" id="PTHR42907:SF1">
    <property type="entry name" value="FMN-LINKED OXIDOREDUCTASES SUPERFAMILY PROTEIN"/>
    <property type="match status" value="1"/>
</dbReference>
<keyword evidence="7" id="KW-0694">RNA-binding</keyword>
<dbReference type="InterPro" id="IPR001269">
    <property type="entry name" value="DUS_fam"/>
</dbReference>
<feature type="binding site" evidence="10">
    <location>
        <position position="178"/>
    </location>
    <ligand>
        <name>FMN</name>
        <dbReference type="ChEBI" id="CHEBI:58210"/>
    </ligand>
</feature>
<dbReference type="Gene3D" id="3.20.20.70">
    <property type="entry name" value="Aldolase class I"/>
    <property type="match status" value="1"/>
</dbReference>
<dbReference type="EMBL" id="QFQB01000148">
    <property type="protein sequence ID" value="PZQ43529.1"/>
    <property type="molecule type" value="Genomic_DNA"/>
</dbReference>
<dbReference type="InterPro" id="IPR018517">
    <property type="entry name" value="tRNA_hU_synthase_CS"/>
</dbReference>
<dbReference type="Pfam" id="PF01207">
    <property type="entry name" value="Dus"/>
    <property type="match status" value="2"/>
</dbReference>
<dbReference type="InterPro" id="IPR035587">
    <property type="entry name" value="DUS-like_FMN-bd"/>
</dbReference>
<keyword evidence="5" id="KW-0819">tRNA processing</keyword>
<keyword evidence="6" id="KW-0521">NADP</keyword>
<dbReference type="Gene3D" id="1.20.120.1460">
    <property type="match status" value="1"/>
</dbReference>
<evidence type="ECO:0000259" key="11">
    <source>
        <dbReference type="Pfam" id="PF01207"/>
    </source>
</evidence>
<comment type="cofactor">
    <cofactor evidence="1 10">
        <name>FMN</name>
        <dbReference type="ChEBI" id="CHEBI:58210"/>
    </cofactor>
</comment>
<organism evidence="12 13">
    <name type="scientific">Micavibrio aeruginosavorus</name>
    <dbReference type="NCBI Taxonomy" id="349221"/>
    <lineage>
        <taxon>Bacteria</taxon>
        <taxon>Pseudomonadati</taxon>
        <taxon>Bdellovibrionota</taxon>
        <taxon>Bdellovibrionia</taxon>
        <taxon>Bdellovibrionales</taxon>
        <taxon>Pseudobdellovibrionaceae</taxon>
        <taxon>Micavibrio</taxon>
    </lineage>
</organism>
<protein>
    <submittedName>
        <fullName evidence="12">tRNA dihydrouridine(20/20a) synthase DusA</fullName>
    </submittedName>
</protein>
<feature type="binding site" evidence="10">
    <location>
        <position position="77"/>
    </location>
    <ligand>
        <name>FMN</name>
        <dbReference type="ChEBI" id="CHEBI:58210"/>
    </ligand>
</feature>
<evidence type="ECO:0000256" key="8">
    <source>
        <dbReference type="ARBA" id="ARBA00023002"/>
    </source>
</evidence>
<feature type="active site" description="Proton donor" evidence="9">
    <location>
        <position position="107"/>
    </location>
</feature>
<comment type="caution">
    <text evidence="12">The sequence shown here is derived from an EMBL/GenBank/DDBJ whole genome shotgun (WGS) entry which is preliminary data.</text>
</comment>
<dbReference type="Proteomes" id="UP000249417">
    <property type="component" value="Unassembled WGS sequence"/>
</dbReference>
<feature type="binding site" evidence="10">
    <location>
        <position position="146"/>
    </location>
    <ligand>
        <name>FMN</name>
        <dbReference type="ChEBI" id="CHEBI:58210"/>
    </ligand>
</feature>
<evidence type="ECO:0000256" key="6">
    <source>
        <dbReference type="ARBA" id="ARBA00022857"/>
    </source>
</evidence>
<keyword evidence="3" id="KW-0285">Flavoprotein</keyword>
<dbReference type="AlphaFoldDB" id="A0A2W5MTK6"/>
<dbReference type="PROSITE" id="PS01136">
    <property type="entry name" value="UPF0034"/>
    <property type="match status" value="1"/>
</dbReference>
<evidence type="ECO:0000313" key="13">
    <source>
        <dbReference type="Proteomes" id="UP000249417"/>
    </source>
</evidence>
<keyword evidence="8" id="KW-0560">Oxidoreductase</keyword>